<evidence type="ECO:0000313" key="7">
    <source>
        <dbReference type="EMBL" id="KIK36558.1"/>
    </source>
</evidence>
<dbReference type="GO" id="GO:0003871">
    <property type="term" value="F:5-methyltetrahydropteroyltriglutamate-homocysteine S-methyltransferase activity"/>
    <property type="evidence" value="ECO:0007669"/>
    <property type="project" value="InterPro"/>
</dbReference>
<dbReference type="SUPFAM" id="SSF56801">
    <property type="entry name" value="Acetyl-CoA synthetase-like"/>
    <property type="match status" value="1"/>
</dbReference>
<evidence type="ECO:0000259" key="6">
    <source>
        <dbReference type="Pfam" id="PF08326"/>
    </source>
</evidence>
<evidence type="ECO:0000259" key="5">
    <source>
        <dbReference type="Pfam" id="PF01717"/>
    </source>
</evidence>
<name>A0A0D0AXH2_9AGAM</name>
<dbReference type="AlphaFoldDB" id="A0A0D0AXH2"/>
<comment type="cofactor">
    <cofactor evidence="1">
        <name>Zn(2+)</name>
        <dbReference type="ChEBI" id="CHEBI:29105"/>
    </cofactor>
</comment>
<dbReference type="Pfam" id="PF00501">
    <property type="entry name" value="AMP-binding"/>
    <property type="match status" value="1"/>
</dbReference>
<gene>
    <name evidence="7" type="ORF">CY34DRAFT_16310</name>
</gene>
<dbReference type="EMBL" id="KN835519">
    <property type="protein sequence ID" value="KIK36558.1"/>
    <property type="molecule type" value="Genomic_DNA"/>
</dbReference>
<dbReference type="PANTHER" id="PTHR30519">
    <property type="entry name" value="5-METHYLTETRAHYDROPTEROYLTRIGLUTAMATE--HOMOCYSTEINE METHYLTRANSFERASE"/>
    <property type="match status" value="1"/>
</dbReference>
<reference evidence="8" key="2">
    <citation type="submission" date="2015-01" db="EMBL/GenBank/DDBJ databases">
        <title>Evolutionary Origins and Diversification of the Mycorrhizal Mutualists.</title>
        <authorList>
            <consortium name="DOE Joint Genome Institute"/>
            <consortium name="Mycorrhizal Genomics Consortium"/>
            <person name="Kohler A."/>
            <person name="Kuo A."/>
            <person name="Nagy L.G."/>
            <person name="Floudas D."/>
            <person name="Copeland A."/>
            <person name="Barry K.W."/>
            <person name="Cichocki N."/>
            <person name="Veneault-Fourrey C."/>
            <person name="LaButti K."/>
            <person name="Lindquist E.A."/>
            <person name="Lipzen A."/>
            <person name="Lundell T."/>
            <person name="Morin E."/>
            <person name="Murat C."/>
            <person name="Riley R."/>
            <person name="Ohm R."/>
            <person name="Sun H."/>
            <person name="Tunlid A."/>
            <person name="Henrissat B."/>
            <person name="Grigoriev I.V."/>
            <person name="Hibbett D.S."/>
            <person name="Martin F."/>
        </authorList>
    </citation>
    <scope>NUCLEOTIDE SEQUENCE [LARGE SCALE GENOMIC DNA]</scope>
    <source>
        <strain evidence="8">UH-Slu-Lm8-n1</strain>
    </source>
</reference>
<evidence type="ECO:0000256" key="2">
    <source>
        <dbReference type="ARBA" id="ARBA00022723"/>
    </source>
</evidence>
<dbReference type="GO" id="GO:0009086">
    <property type="term" value="P:methionine biosynthetic process"/>
    <property type="evidence" value="ECO:0007669"/>
    <property type="project" value="InterPro"/>
</dbReference>
<feature type="domain" description="Acetyl-CoA carboxylase central" evidence="6">
    <location>
        <begin position="307"/>
        <end position="344"/>
    </location>
</feature>
<dbReference type="InterPro" id="IPR042099">
    <property type="entry name" value="ANL_N_sf"/>
</dbReference>
<dbReference type="STRING" id="930992.A0A0D0AXH2"/>
<dbReference type="GO" id="GO:0005524">
    <property type="term" value="F:ATP binding"/>
    <property type="evidence" value="ECO:0007669"/>
    <property type="project" value="InterPro"/>
</dbReference>
<accession>A0A0D0AXH2</accession>
<sequence>MTPSDEFMLDLKNWYLFAHRRSLITLPQLLHDAPILPASAPAHVYDSGSTTEPESELDPPALVLAPPPAYVYDSGSMMEPKSKPDPPVSVLACVYDSDSITEPESEPDPPATTTPAILAPICDLDSIMEPESEPDAPAVLAPVYNSDSITEPESELDVPTTAPSTVATPVHKPIFATPSPPPPTSIYWKYVSKEEDAAWKTLGYNEVKIMALYYNKMAFYMEQALFGIQPLVYPAPTQSSRDNVLPNGKIDKPTLPFPDMMQAHACYFSAAAGGHHHKMPSFSLPNGTPKSGIIIKSPGSSKCLGATFQLELSRLSHYKLTPCFVETKQIHIHHAIAWENQLDNHSSTTSTLARSSVLLLPTFLVFRAAFTFTILAPTTVIAHDDLEGMPALVEHIGQEIKVPIVPLCSALHIPIYKTCRPPSWVAYANSTVMILPLSCLSSPDSHQLKQWSSVSTKPMKGMLSGPVAILNWSFPRDDVPCKLQSQQLALALHDEVIDLEKADISAIQVDEPTIPSSPSWTTIIYEADEPEDGRLIAYAELLREVCSIANILKALGVKKGDTVTVYLLMIWQSVAADQADNVEGPYF</sequence>
<dbReference type="Pfam" id="PF08326">
    <property type="entry name" value="ACC_central"/>
    <property type="match status" value="1"/>
</dbReference>
<dbReference type="Gene3D" id="3.40.50.12780">
    <property type="entry name" value="N-terminal domain of ligase-like"/>
    <property type="match status" value="1"/>
</dbReference>
<keyword evidence="8" id="KW-1185">Reference proteome</keyword>
<evidence type="ECO:0000313" key="8">
    <source>
        <dbReference type="Proteomes" id="UP000054485"/>
    </source>
</evidence>
<dbReference type="GO" id="GO:0003989">
    <property type="term" value="F:acetyl-CoA carboxylase activity"/>
    <property type="evidence" value="ECO:0007669"/>
    <property type="project" value="InterPro"/>
</dbReference>
<dbReference type="InterPro" id="IPR013537">
    <property type="entry name" value="AcCoA_COase_cen"/>
</dbReference>
<keyword evidence="3" id="KW-0862">Zinc</keyword>
<dbReference type="Pfam" id="PF01717">
    <property type="entry name" value="Meth_synt_2"/>
    <property type="match status" value="1"/>
</dbReference>
<dbReference type="InterPro" id="IPR038071">
    <property type="entry name" value="UROD/MetE-like_sf"/>
</dbReference>
<feature type="domain" description="Cobalamin-independent methionine synthase MetE C-terminal/archaeal" evidence="5">
    <location>
        <begin position="452"/>
        <end position="514"/>
    </location>
</feature>
<evidence type="ECO:0000256" key="1">
    <source>
        <dbReference type="ARBA" id="ARBA00001947"/>
    </source>
</evidence>
<dbReference type="InParanoid" id="A0A0D0AXH2"/>
<protein>
    <recommendedName>
        <fullName evidence="9">AMP-dependent synthetase/ligase domain-containing protein</fullName>
    </recommendedName>
</protein>
<keyword evidence="2" id="KW-0479">Metal-binding</keyword>
<proteinExistence type="predicted"/>
<dbReference type="InterPro" id="IPR002629">
    <property type="entry name" value="Met_Synth_C/arc"/>
</dbReference>
<evidence type="ECO:0008006" key="9">
    <source>
        <dbReference type="Google" id="ProtNLM"/>
    </source>
</evidence>
<reference evidence="7 8" key="1">
    <citation type="submission" date="2014-04" db="EMBL/GenBank/DDBJ databases">
        <authorList>
            <consortium name="DOE Joint Genome Institute"/>
            <person name="Kuo A."/>
            <person name="Ruytinx J."/>
            <person name="Rineau F."/>
            <person name="Colpaert J."/>
            <person name="Kohler A."/>
            <person name="Nagy L.G."/>
            <person name="Floudas D."/>
            <person name="Copeland A."/>
            <person name="Barry K.W."/>
            <person name="Cichocki N."/>
            <person name="Veneault-Fourrey C."/>
            <person name="LaButti K."/>
            <person name="Lindquist E.A."/>
            <person name="Lipzen A."/>
            <person name="Lundell T."/>
            <person name="Morin E."/>
            <person name="Murat C."/>
            <person name="Sun H."/>
            <person name="Tunlid A."/>
            <person name="Henrissat B."/>
            <person name="Grigoriev I.V."/>
            <person name="Hibbett D.S."/>
            <person name="Martin F."/>
            <person name="Nordberg H.P."/>
            <person name="Cantor M.N."/>
            <person name="Hua S.X."/>
        </authorList>
    </citation>
    <scope>NUCLEOTIDE SEQUENCE [LARGE SCALE GENOMIC DNA]</scope>
    <source>
        <strain evidence="7 8">UH-Slu-Lm8-n1</strain>
    </source>
</reference>
<evidence type="ECO:0000259" key="4">
    <source>
        <dbReference type="Pfam" id="PF00501"/>
    </source>
</evidence>
<dbReference type="GO" id="GO:0006633">
    <property type="term" value="P:fatty acid biosynthetic process"/>
    <property type="evidence" value="ECO:0007669"/>
    <property type="project" value="InterPro"/>
</dbReference>
<evidence type="ECO:0000256" key="3">
    <source>
        <dbReference type="ARBA" id="ARBA00022833"/>
    </source>
</evidence>
<feature type="domain" description="AMP-dependent synthetase/ligase" evidence="4">
    <location>
        <begin position="521"/>
        <end position="579"/>
    </location>
</feature>
<dbReference type="Proteomes" id="UP000054485">
    <property type="component" value="Unassembled WGS sequence"/>
</dbReference>
<dbReference type="GO" id="GO:0008270">
    <property type="term" value="F:zinc ion binding"/>
    <property type="evidence" value="ECO:0007669"/>
    <property type="project" value="InterPro"/>
</dbReference>
<dbReference type="InterPro" id="IPR000873">
    <property type="entry name" value="AMP-dep_synth/lig_dom"/>
</dbReference>
<dbReference type="SUPFAM" id="SSF51726">
    <property type="entry name" value="UROD/MetE-like"/>
    <property type="match status" value="1"/>
</dbReference>
<dbReference type="HOGENOM" id="CLU_464745_0_0_1"/>
<dbReference type="OrthoDB" id="1053771at2759"/>
<organism evidence="7 8">
    <name type="scientific">Suillus luteus UH-Slu-Lm8-n1</name>
    <dbReference type="NCBI Taxonomy" id="930992"/>
    <lineage>
        <taxon>Eukaryota</taxon>
        <taxon>Fungi</taxon>
        <taxon>Dikarya</taxon>
        <taxon>Basidiomycota</taxon>
        <taxon>Agaricomycotina</taxon>
        <taxon>Agaricomycetes</taxon>
        <taxon>Agaricomycetidae</taxon>
        <taxon>Boletales</taxon>
        <taxon>Suillineae</taxon>
        <taxon>Suillaceae</taxon>
        <taxon>Suillus</taxon>
    </lineage>
</organism>